<dbReference type="InterPro" id="IPR004852">
    <property type="entry name" value="Di-haem_cyt_c_peroxidsae"/>
</dbReference>
<dbReference type="Proteomes" id="UP001209713">
    <property type="component" value="Unassembled WGS sequence"/>
</dbReference>
<evidence type="ECO:0000256" key="2">
    <source>
        <dbReference type="ARBA" id="ARBA00022617"/>
    </source>
</evidence>
<accession>A0ABT2YUR4</accession>
<dbReference type="PANTHER" id="PTHR30600">
    <property type="entry name" value="CYTOCHROME C PEROXIDASE-RELATED"/>
    <property type="match status" value="1"/>
</dbReference>
<dbReference type="EMBL" id="JAOVZB010000005">
    <property type="protein sequence ID" value="MCV2403626.1"/>
    <property type="molecule type" value="Genomic_DNA"/>
</dbReference>
<dbReference type="RefSeq" id="WP_263531003.1">
    <property type="nucleotide sequence ID" value="NZ_JAOVZB010000005.1"/>
</dbReference>
<sequence length="415" mass="46362">MRNAIKLCITLCLVFLPAVWATPDNETLDYDTHELAFIRSLGPWPPVSKKDESNRFSQQEDAIELGRQLFFDRRLSLNNTSSCADCHQPDLAFQDGVALNTALAPLHRNTTSLLNLANRPWYGWGGEHDSLWSQSIRPMLATAEMHTDLSALQKVLSQDSFFQCAFQQTTGLNLADLTQQDLLVTIGKLLASYQETIQSGKSRFDLFRDQLVDAENTSPSQKNAILTAEEQVGLKIFIGEGRCTFCHSGAHFSNGEFGDIGVSFFTANGIDKGRYDGIKALRTDPYSLLGRYNDATKNSNDAKEQGNTETIPHNALRTSHLQLLHRNWGEFKVPSLRNVGQTAPYMHNGSISTLMDTVDFYSELDEERLHADGEKILRPLHLTPIEKDSLQAFLLSLSGPIHAAQEKPSLFSQCR</sequence>
<evidence type="ECO:0000256" key="4">
    <source>
        <dbReference type="ARBA" id="ARBA00022729"/>
    </source>
</evidence>
<evidence type="ECO:0000259" key="9">
    <source>
        <dbReference type="PROSITE" id="PS51007"/>
    </source>
</evidence>
<dbReference type="SUPFAM" id="SSF46626">
    <property type="entry name" value="Cytochrome c"/>
    <property type="match status" value="2"/>
</dbReference>
<evidence type="ECO:0000256" key="8">
    <source>
        <dbReference type="SAM" id="SignalP"/>
    </source>
</evidence>
<feature type="domain" description="Cytochrome c" evidence="9">
    <location>
        <begin position="228"/>
        <end position="398"/>
    </location>
</feature>
<evidence type="ECO:0000256" key="3">
    <source>
        <dbReference type="ARBA" id="ARBA00022723"/>
    </source>
</evidence>
<protein>
    <recommendedName>
        <fullName evidence="9">Cytochrome c domain-containing protein</fullName>
    </recommendedName>
</protein>
<evidence type="ECO:0000256" key="6">
    <source>
        <dbReference type="ARBA" id="ARBA00023004"/>
    </source>
</evidence>
<dbReference type="PANTHER" id="PTHR30600:SF10">
    <property type="entry name" value="BLL6722 PROTEIN"/>
    <property type="match status" value="1"/>
</dbReference>
<evidence type="ECO:0000256" key="1">
    <source>
        <dbReference type="ARBA" id="ARBA00004196"/>
    </source>
</evidence>
<keyword evidence="6 7" id="KW-0408">Iron</keyword>
<dbReference type="InterPro" id="IPR036909">
    <property type="entry name" value="Cyt_c-like_dom_sf"/>
</dbReference>
<keyword evidence="11" id="KW-1185">Reference proteome</keyword>
<keyword evidence="5" id="KW-0560">Oxidoreductase</keyword>
<evidence type="ECO:0000256" key="7">
    <source>
        <dbReference type="PROSITE-ProRule" id="PRU00433"/>
    </source>
</evidence>
<evidence type="ECO:0000313" key="10">
    <source>
        <dbReference type="EMBL" id="MCV2403626.1"/>
    </source>
</evidence>
<dbReference type="Pfam" id="PF03150">
    <property type="entry name" value="CCP_MauG"/>
    <property type="match status" value="1"/>
</dbReference>
<dbReference type="InterPro" id="IPR051395">
    <property type="entry name" value="Cytochrome_c_Peroxidase/MauG"/>
</dbReference>
<feature type="chain" id="PRO_5047411594" description="Cytochrome c domain-containing protein" evidence="8">
    <location>
        <begin position="22"/>
        <end position="415"/>
    </location>
</feature>
<comment type="subcellular location">
    <subcellularLocation>
        <location evidence="1">Cell envelope</location>
    </subcellularLocation>
</comment>
<reference evidence="10 11" key="1">
    <citation type="submission" date="2022-10" db="EMBL/GenBank/DDBJ databases">
        <title>Marinomonas transparenta sp. nov. and Marinomonas sargassi sp. nov., isolated from marine alga (Sargassum natans (L.) Gaillon).</title>
        <authorList>
            <person name="Wang Y."/>
        </authorList>
    </citation>
    <scope>NUCLEOTIDE SEQUENCE [LARGE SCALE GENOMIC DNA]</scope>
    <source>
        <strain evidence="10 11">C2222</strain>
    </source>
</reference>
<keyword evidence="3 7" id="KW-0479">Metal-binding</keyword>
<dbReference type="InterPro" id="IPR009056">
    <property type="entry name" value="Cyt_c-like_dom"/>
</dbReference>
<evidence type="ECO:0000313" key="11">
    <source>
        <dbReference type="Proteomes" id="UP001209713"/>
    </source>
</evidence>
<proteinExistence type="predicted"/>
<name>A0ABT2YUR4_9GAMM</name>
<feature type="signal peptide" evidence="8">
    <location>
        <begin position="1"/>
        <end position="21"/>
    </location>
</feature>
<evidence type="ECO:0000256" key="5">
    <source>
        <dbReference type="ARBA" id="ARBA00023002"/>
    </source>
</evidence>
<keyword evidence="2 7" id="KW-0349">Heme</keyword>
<keyword evidence="4 8" id="KW-0732">Signal</keyword>
<gene>
    <name evidence="10" type="ORF">OFY17_12160</name>
</gene>
<comment type="caution">
    <text evidence="10">The sequence shown here is derived from an EMBL/GenBank/DDBJ whole genome shotgun (WGS) entry which is preliminary data.</text>
</comment>
<dbReference type="Gene3D" id="1.10.760.10">
    <property type="entry name" value="Cytochrome c-like domain"/>
    <property type="match status" value="2"/>
</dbReference>
<dbReference type="PROSITE" id="PS51007">
    <property type="entry name" value="CYTC"/>
    <property type="match status" value="1"/>
</dbReference>
<organism evidence="10 11">
    <name type="scientific">Marinomonas sargassi</name>
    <dbReference type="NCBI Taxonomy" id="2984494"/>
    <lineage>
        <taxon>Bacteria</taxon>
        <taxon>Pseudomonadati</taxon>
        <taxon>Pseudomonadota</taxon>
        <taxon>Gammaproteobacteria</taxon>
        <taxon>Oceanospirillales</taxon>
        <taxon>Oceanospirillaceae</taxon>
        <taxon>Marinomonas</taxon>
    </lineage>
</organism>